<evidence type="ECO:0000256" key="1">
    <source>
        <dbReference type="SAM" id="MobiDB-lite"/>
    </source>
</evidence>
<feature type="non-terminal residue" evidence="2">
    <location>
        <position position="1"/>
    </location>
</feature>
<comment type="caution">
    <text evidence="2">The sequence shown here is derived from an EMBL/GenBank/DDBJ whole genome shotgun (WGS) entry which is preliminary data.</text>
</comment>
<protein>
    <submittedName>
        <fullName evidence="2">Uncharacterized protein</fullName>
    </submittedName>
</protein>
<accession>A0A9K3GKH4</accession>
<dbReference type="InterPro" id="IPR027417">
    <property type="entry name" value="P-loop_NTPase"/>
</dbReference>
<dbReference type="AlphaFoldDB" id="A0A9K3GKH4"/>
<evidence type="ECO:0000313" key="2">
    <source>
        <dbReference type="EMBL" id="GIQ87254.1"/>
    </source>
</evidence>
<dbReference type="SUPFAM" id="SSF52540">
    <property type="entry name" value="P-loop containing nucleoside triphosphate hydrolases"/>
    <property type="match status" value="1"/>
</dbReference>
<sequence length="268" mass="29339">NVVVVRVLPGDAAVYFTKTNRRTAYIRRDGGSTKLTVDSILSRLQEPWRRSDRQTHQYCSAMSQLIGREREIEEAREFLNSDTPTRVLMLYGLPCTGKTSLAGMGHVSRNLLSDSEKDEKHMDFVSSIDLKGVTSKNVSSHDAMVSIIRQFDPTVSLPADETTPPGTSRARAADDTYSTDLFDVSASGTYGVRDVLGTDDDLYGGLDGVGDEEDMGTEAAHPDSHPASQSHGEYDGVEGIEVLTGMQGPSMSDSESDLRSYVYERNTI</sequence>
<organism evidence="2 3">
    <name type="scientific">Kipferlia bialata</name>
    <dbReference type="NCBI Taxonomy" id="797122"/>
    <lineage>
        <taxon>Eukaryota</taxon>
        <taxon>Metamonada</taxon>
        <taxon>Carpediemonas-like organisms</taxon>
        <taxon>Kipferlia</taxon>
    </lineage>
</organism>
<proteinExistence type="predicted"/>
<dbReference type="EMBL" id="BDIP01003088">
    <property type="protein sequence ID" value="GIQ87254.1"/>
    <property type="molecule type" value="Genomic_DNA"/>
</dbReference>
<keyword evidence="3" id="KW-1185">Reference proteome</keyword>
<evidence type="ECO:0000313" key="3">
    <source>
        <dbReference type="Proteomes" id="UP000265618"/>
    </source>
</evidence>
<name>A0A9K3GKH4_9EUKA</name>
<feature type="region of interest" description="Disordered" evidence="1">
    <location>
        <begin position="208"/>
        <end position="268"/>
    </location>
</feature>
<gene>
    <name evidence="2" type="ORF">KIPB_009256</name>
</gene>
<reference evidence="2 3" key="1">
    <citation type="journal article" date="2018" name="PLoS ONE">
        <title>The draft genome of Kipferlia bialata reveals reductive genome evolution in fornicate parasites.</title>
        <authorList>
            <person name="Tanifuji G."/>
            <person name="Takabayashi S."/>
            <person name="Kume K."/>
            <person name="Takagi M."/>
            <person name="Nakayama T."/>
            <person name="Kamikawa R."/>
            <person name="Inagaki Y."/>
            <person name="Hashimoto T."/>
        </authorList>
    </citation>
    <scope>NUCLEOTIDE SEQUENCE [LARGE SCALE GENOMIC DNA]</scope>
    <source>
        <strain evidence="2">NY0173</strain>
    </source>
</reference>
<dbReference type="Gene3D" id="3.40.50.300">
    <property type="entry name" value="P-loop containing nucleotide triphosphate hydrolases"/>
    <property type="match status" value="1"/>
</dbReference>
<dbReference type="Proteomes" id="UP000265618">
    <property type="component" value="Unassembled WGS sequence"/>
</dbReference>